<reference evidence="7 8" key="1">
    <citation type="submission" date="2018-11" db="EMBL/GenBank/DDBJ databases">
        <title>Genomic Encyclopedia of Type Strains, Phase IV (KMG-IV): sequencing the most valuable type-strain genomes for metagenomic binning, comparative biology and taxonomic classification.</title>
        <authorList>
            <person name="Goeker M."/>
        </authorList>
    </citation>
    <scope>NUCLEOTIDE SEQUENCE [LARGE SCALE GENOMIC DNA]</scope>
    <source>
        <strain evidence="7 8">DSM 29158</strain>
    </source>
</reference>
<dbReference type="Gene3D" id="3.40.190.10">
    <property type="entry name" value="Periplasmic binding protein-like II"/>
    <property type="match status" value="2"/>
</dbReference>
<dbReference type="InterPro" id="IPR006059">
    <property type="entry name" value="SBP"/>
</dbReference>
<dbReference type="PANTHER" id="PTHR43649:SF33">
    <property type="entry name" value="POLYGALACTURONAN_RHAMNOGALACTURONAN-BINDING PROTEIN YTCQ"/>
    <property type="match status" value="1"/>
</dbReference>
<sequence length="566" mass="63846">MKYIKKVLILCCVALLLLSGCGDNKSEKENATNNKKNENGKPDTWIADRKIKGLVFMSEGDVSPHMNEEIAAEIKKKTGIELELQGISGDSSTEALASGLAAGDLPDFIAYYLNNSGRPEMKMLNKASEQGMFHDLTDMLKDTKVYSKYFEEGYLPTDTKENIMFQEDQDGTYLVHMSIPREAGKENRKYIGGPYIQKDIVDELGIDPASIDSSEKVHELAKKIKEHGFKDVNGKEVTPIGPTAWGGSDRHPFYNDLVWTGSTGEKFFEDKEGKIKFETQTDYPMKRVKHVQKLIDEGLMHPEFYTMEENRAVEGLVNKSFGIVSDLHNFKAENSDMKYVPLGPINNVQGEYKMVLPYKSGYAGWSIPSTTENPEEIVKFADFLASKEGKLLSWYGIEGRDYELNNEGNPVPTKEVLEEIEKNPDEAAKRGFRGAGSYWAEHLGYTDIDREADFGEAEYGDNAKKEDDSTPQKIIEMWGYDEKMKDAEIVDGLSPKSFIPEFEKGEELELALTAYDESLIKAYYAKSEDEAQKIIDDAKKKLKNAGLEEYIKLLEQKKSDGTTIRY</sequence>
<evidence type="ECO:0000313" key="7">
    <source>
        <dbReference type="EMBL" id="RPF54855.1"/>
    </source>
</evidence>
<keyword evidence="3" id="KW-0472">Membrane</keyword>
<dbReference type="InterPro" id="IPR050490">
    <property type="entry name" value="Bact_solute-bd_prot1"/>
</dbReference>
<gene>
    <name evidence="7" type="ORF">EDD62_1635</name>
</gene>
<evidence type="ECO:0000256" key="1">
    <source>
        <dbReference type="ARBA" id="ARBA00022475"/>
    </source>
</evidence>
<proteinExistence type="predicted"/>
<dbReference type="Pfam" id="PF01547">
    <property type="entry name" value="SBP_bac_1"/>
    <property type="match status" value="1"/>
</dbReference>
<dbReference type="SUPFAM" id="SSF53850">
    <property type="entry name" value="Periplasmic binding protein-like II"/>
    <property type="match status" value="1"/>
</dbReference>
<evidence type="ECO:0000256" key="3">
    <source>
        <dbReference type="ARBA" id="ARBA00023136"/>
    </source>
</evidence>
<dbReference type="PROSITE" id="PS51257">
    <property type="entry name" value="PROKAR_LIPOPROTEIN"/>
    <property type="match status" value="1"/>
</dbReference>
<keyword evidence="1" id="KW-1003">Cell membrane</keyword>
<evidence type="ECO:0000313" key="8">
    <source>
        <dbReference type="Proteomes" id="UP000277108"/>
    </source>
</evidence>
<dbReference type="OrthoDB" id="2495637at2"/>
<accession>A0A3N5C8P8</accession>
<evidence type="ECO:0000256" key="5">
    <source>
        <dbReference type="ARBA" id="ARBA00023288"/>
    </source>
</evidence>
<name>A0A3N5C8P8_9BACL</name>
<evidence type="ECO:0000256" key="6">
    <source>
        <dbReference type="SAM" id="SignalP"/>
    </source>
</evidence>
<dbReference type="AlphaFoldDB" id="A0A3N5C8P8"/>
<protein>
    <submittedName>
        <fullName evidence="7">Carbohydrate ABC transporter substrate-binding protein (CUT1 family)</fullName>
    </submittedName>
</protein>
<dbReference type="RefSeq" id="WP_123808509.1">
    <property type="nucleotide sequence ID" value="NZ_RKRK01000005.1"/>
</dbReference>
<keyword evidence="5" id="KW-0449">Lipoprotein</keyword>
<keyword evidence="8" id="KW-1185">Reference proteome</keyword>
<evidence type="ECO:0000256" key="2">
    <source>
        <dbReference type="ARBA" id="ARBA00022729"/>
    </source>
</evidence>
<keyword evidence="2 6" id="KW-0732">Signal</keyword>
<dbReference type="EMBL" id="RKRK01000005">
    <property type="protein sequence ID" value="RPF54855.1"/>
    <property type="molecule type" value="Genomic_DNA"/>
</dbReference>
<organism evidence="7 8">
    <name type="scientific">Abyssicoccus albus</name>
    <dbReference type="NCBI Taxonomy" id="1817405"/>
    <lineage>
        <taxon>Bacteria</taxon>
        <taxon>Bacillati</taxon>
        <taxon>Bacillota</taxon>
        <taxon>Bacilli</taxon>
        <taxon>Bacillales</taxon>
        <taxon>Abyssicoccaceae</taxon>
    </lineage>
</organism>
<feature type="signal peptide" evidence="6">
    <location>
        <begin position="1"/>
        <end position="22"/>
    </location>
</feature>
<evidence type="ECO:0000256" key="4">
    <source>
        <dbReference type="ARBA" id="ARBA00023139"/>
    </source>
</evidence>
<keyword evidence="4" id="KW-0564">Palmitate</keyword>
<dbReference type="Proteomes" id="UP000277108">
    <property type="component" value="Unassembled WGS sequence"/>
</dbReference>
<comment type="caution">
    <text evidence="7">The sequence shown here is derived from an EMBL/GenBank/DDBJ whole genome shotgun (WGS) entry which is preliminary data.</text>
</comment>
<dbReference type="PANTHER" id="PTHR43649">
    <property type="entry name" value="ARABINOSE-BINDING PROTEIN-RELATED"/>
    <property type="match status" value="1"/>
</dbReference>
<feature type="chain" id="PRO_5038420556" evidence="6">
    <location>
        <begin position="23"/>
        <end position="566"/>
    </location>
</feature>